<name>A0A8S5N0H7_9CAUD</name>
<feature type="region of interest" description="Disordered" evidence="1">
    <location>
        <begin position="98"/>
        <end position="118"/>
    </location>
</feature>
<evidence type="ECO:0000256" key="1">
    <source>
        <dbReference type="SAM" id="MobiDB-lite"/>
    </source>
</evidence>
<accession>A0A8S5N0H7</accession>
<feature type="compositionally biased region" description="Basic and acidic residues" evidence="1">
    <location>
        <begin position="103"/>
        <end position="118"/>
    </location>
</feature>
<proteinExistence type="predicted"/>
<reference evidence="2" key="1">
    <citation type="journal article" date="2021" name="Proc. Natl. Acad. Sci. U.S.A.">
        <title>A Catalog of Tens of Thousands of Viruses from Human Metagenomes Reveals Hidden Associations with Chronic Diseases.</title>
        <authorList>
            <person name="Tisza M.J."/>
            <person name="Buck C.B."/>
        </authorList>
    </citation>
    <scope>NUCLEOTIDE SEQUENCE</scope>
    <source>
        <strain evidence="2">Ctval4</strain>
    </source>
</reference>
<dbReference type="EMBL" id="BK015026">
    <property type="protein sequence ID" value="DAD87770.1"/>
    <property type="molecule type" value="Genomic_DNA"/>
</dbReference>
<evidence type="ECO:0000313" key="2">
    <source>
        <dbReference type="EMBL" id="DAD87770.1"/>
    </source>
</evidence>
<organism evidence="2">
    <name type="scientific">Podoviridae sp. ctval4</name>
    <dbReference type="NCBI Taxonomy" id="2826585"/>
    <lineage>
        <taxon>Viruses</taxon>
        <taxon>Duplodnaviria</taxon>
        <taxon>Heunggongvirae</taxon>
        <taxon>Uroviricota</taxon>
        <taxon>Caudoviricetes</taxon>
    </lineage>
</organism>
<sequence length="118" mass="14038">MAVRTVEELLQAVANIVGDNNSDEALAFIEDVNDTVRDLDARTNDTTDWENRYNENNAEWERKYNELDNEWRNRYKERFFSASEVNDDEDFIDDVNNIEEQEEKPKTTYDELFETEGK</sequence>
<protein>
    <submittedName>
        <fullName evidence="2">Uncharacterized protein</fullName>
    </submittedName>
</protein>